<evidence type="ECO:0000313" key="1">
    <source>
        <dbReference type="EMBL" id="RPB06311.1"/>
    </source>
</evidence>
<name>A0A3N4KD19_9PEZI</name>
<keyword evidence="2" id="KW-1185">Reference proteome</keyword>
<dbReference type="InParanoid" id="A0A3N4KD19"/>
<gene>
    <name evidence="1" type="ORF">P167DRAFT_246002</name>
</gene>
<evidence type="ECO:0000313" key="2">
    <source>
        <dbReference type="Proteomes" id="UP000277580"/>
    </source>
</evidence>
<dbReference type="EMBL" id="ML119480">
    <property type="protein sequence ID" value="RPB06311.1"/>
    <property type="molecule type" value="Genomic_DNA"/>
</dbReference>
<proteinExistence type="predicted"/>
<sequence length="104" mass="11760">MGASPSGRARRVKARARVLKGKSKVRRHFFEQVKSKEACLYFTLLTIFPEGLHAGREGRSIQEGTKTTPPLPLEGGGRILYFRFYGTELTNKGLNNLFIFNRLC</sequence>
<protein>
    <submittedName>
        <fullName evidence="1">Uncharacterized protein</fullName>
    </submittedName>
</protein>
<accession>A0A3N4KD19</accession>
<organism evidence="1 2">
    <name type="scientific">Morchella conica CCBAS932</name>
    <dbReference type="NCBI Taxonomy" id="1392247"/>
    <lineage>
        <taxon>Eukaryota</taxon>
        <taxon>Fungi</taxon>
        <taxon>Dikarya</taxon>
        <taxon>Ascomycota</taxon>
        <taxon>Pezizomycotina</taxon>
        <taxon>Pezizomycetes</taxon>
        <taxon>Pezizales</taxon>
        <taxon>Morchellaceae</taxon>
        <taxon>Morchella</taxon>
    </lineage>
</organism>
<dbReference type="Proteomes" id="UP000277580">
    <property type="component" value="Unassembled WGS sequence"/>
</dbReference>
<dbReference type="AlphaFoldDB" id="A0A3N4KD19"/>
<reference evidence="1 2" key="1">
    <citation type="journal article" date="2018" name="Nat. Ecol. Evol.">
        <title>Pezizomycetes genomes reveal the molecular basis of ectomycorrhizal truffle lifestyle.</title>
        <authorList>
            <person name="Murat C."/>
            <person name="Payen T."/>
            <person name="Noel B."/>
            <person name="Kuo A."/>
            <person name="Morin E."/>
            <person name="Chen J."/>
            <person name="Kohler A."/>
            <person name="Krizsan K."/>
            <person name="Balestrini R."/>
            <person name="Da Silva C."/>
            <person name="Montanini B."/>
            <person name="Hainaut M."/>
            <person name="Levati E."/>
            <person name="Barry K.W."/>
            <person name="Belfiori B."/>
            <person name="Cichocki N."/>
            <person name="Clum A."/>
            <person name="Dockter R.B."/>
            <person name="Fauchery L."/>
            <person name="Guy J."/>
            <person name="Iotti M."/>
            <person name="Le Tacon F."/>
            <person name="Lindquist E.A."/>
            <person name="Lipzen A."/>
            <person name="Malagnac F."/>
            <person name="Mello A."/>
            <person name="Molinier V."/>
            <person name="Miyauchi S."/>
            <person name="Poulain J."/>
            <person name="Riccioni C."/>
            <person name="Rubini A."/>
            <person name="Sitrit Y."/>
            <person name="Splivallo R."/>
            <person name="Traeger S."/>
            <person name="Wang M."/>
            <person name="Zifcakova L."/>
            <person name="Wipf D."/>
            <person name="Zambonelli A."/>
            <person name="Paolocci F."/>
            <person name="Nowrousian M."/>
            <person name="Ottonello S."/>
            <person name="Baldrian P."/>
            <person name="Spatafora J.W."/>
            <person name="Henrissat B."/>
            <person name="Nagy L.G."/>
            <person name="Aury J.M."/>
            <person name="Wincker P."/>
            <person name="Grigoriev I.V."/>
            <person name="Bonfante P."/>
            <person name="Martin F.M."/>
        </authorList>
    </citation>
    <scope>NUCLEOTIDE SEQUENCE [LARGE SCALE GENOMIC DNA]</scope>
    <source>
        <strain evidence="1 2">CCBAS932</strain>
    </source>
</reference>